<dbReference type="Proteomes" id="UP001275084">
    <property type="component" value="Unassembled WGS sequence"/>
</dbReference>
<proteinExistence type="predicted"/>
<dbReference type="Gene3D" id="3.40.50.720">
    <property type="entry name" value="NAD(P)-binding Rossmann-like Domain"/>
    <property type="match status" value="1"/>
</dbReference>
<dbReference type="GO" id="GO:0016491">
    <property type="term" value="F:oxidoreductase activity"/>
    <property type="evidence" value="ECO:0007669"/>
    <property type="project" value="UniProtKB-KW"/>
</dbReference>
<dbReference type="SUPFAM" id="SSF51735">
    <property type="entry name" value="NAD(P)-binding Rossmann-fold domains"/>
    <property type="match status" value="1"/>
</dbReference>
<sequence length="292" mass="32281">MSIRALVVGGTGGIGFAMACRIAASSPPLSSIIISGRNKPADMPYANMEFRPLDATSMRQIKQYTTALKASGSPKLSLLVMTQGIMTMAGRTETAEGIDRKMALHYYGRQLLIRELLPILAEDARVILVYDGWLGSPNKLIWDDLGLKTHFSLTKASDHCMAMGDAMVQYWAARQLREGNTNTRHFVHAWPGGVNSGLLKEVLPWYLQAPARVLGRLVLTSPDACAERLLRGAEERAVEGREVGRFWSNIDNKGRLLRNKAVWTEEQMNRVADHTWETLDAALAGDQQTTLS</sequence>
<comment type="caution">
    <text evidence="2">The sequence shown here is derived from an EMBL/GenBank/DDBJ whole genome shotgun (WGS) entry which is preliminary data.</text>
</comment>
<gene>
    <name evidence="2" type="ORF">B0T25DRAFT_540741</name>
</gene>
<evidence type="ECO:0000313" key="2">
    <source>
        <dbReference type="EMBL" id="KAK3358005.1"/>
    </source>
</evidence>
<keyword evidence="1" id="KW-0560">Oxidoreductase</keyword>
<evidence type="ECO:0000256" key="1">
    <source>
        <dbReference type="ARBA" id="ARBA00023002"/>
    </source>
</evidence>
<dbReference type="PANTHER" id="PTHR47534:SF3">
    <property type="entry name" value="ALCOHOL DEHYDROGENASE-LIKE C-TERMINAL DOMAIN-CONTAINING PROTEIN"/>
    <property type="match status" value="1"/>
</dbReference>
<organism evidence="2 3">
    <name type="scientific">Lasiosphaeria hispida</name>
    <dbReference type="NCBI Taxonomy" id="260671"/>
    <lineage>
        <taxon>Eukaryota</taxon>
        <taxon>Fungi</taxon>
        <taxon>Dikarya</taxon>
        <taxon>Ascomycota</taxon>
        <taxon>Pezizomycotina</taxon>
        <taxon>Sordariomycetes</taxon>
        <taxon>Sordariomycetidae</taxon>
        <taxon>Sordariales</taxon>
        <taxon>Lasiosphaeriaceae</taxon>
        <taxon>Lasiosphaeria</taxon>
    </lineage>
</organism>
<dbReference type="InterPro" id="IPR036291">
    <property type="entry name" value="NAD(P)-bd_dom_sf"/>
</dbReference>
<evidence type="ECO:0000313" key="3">
    <source>
        <dbReference type="Proteomes" id="UP001275084"/>
    </source>
</evidence>
<name>A0AAJ0HN91_9PEZI</name>
<keyword evidence="3" id="KW-1185">Reference proteome</keyword>
<protein>
    <submittedName>
        <fullName evidence="2">Uncharacterized protein</fullName>
    </submittedName>
</protein>
<reference evidence="2" key="2">
    <citation type="submission" date="2023-06" db="EMBL/GenBank/DDBJ databases">
        <authorList>
            <consortium name="Lawrence Berkeley National Laboratory"/>
            <person name="Haridas S."/>
            <person name="Hensen N."/>
            <person name="Bonometti L."/>
            <person name="Westerberg I."/>
            <person name="Brannstrom I.O."/>
            <person name="Guillou S."/>
            <person name="Cros-Aarteil S."/>
            <person name="Calhoun S."/>
            <person name="Kuo A."/>
            <person name="Mondo S."/>
            <person name="Pangilinan J."/>
            <person name="Riley R."/>
            <person name="Labutti K."/>
            <person name="Andreopoulos B."/>
            <person name="Lipzen A."/>
            <person name="Chen C."/>
            <person name="Yanf M."/>
            <person name="Daum C."/>
            <person name="Ng V."/>
            <person name="Clum A."/>
            <person name="Steindorff A."/>
            <person name="Ohm R."/>
            <person name="Martin F."/>
            <person name="Silar P."/>
            <person name="Natvig D."/>
            <person name="Lalanne C."/>
            <person name="Gautier V."/>
            <person name="Ament-Velasquez S.L."/>
            <person name="Kruys A."/>
            <person name="Hutchinson M.I."/>
            <person name="Powell A.J."/>
            <person name="Barry K."/>
            <person name="Miller A.N."/>
            <person name="Grigoriev I.V."/>
            <person name="Debuchy R."/>
            <person name="Gladieux P."/>
            <person name="Thoren M.H."/>
            <person name="Johannesson H."/>
        </authorList>
    </citation>
    <scope>NUCLEOTIDE SEQUENCE</scope>
    <source>
        <strain evidence="2">CBS 955.72</strain>
    </source>
</reference>
<dbReference type="EMBL" id="JAUIQD010000003">
    <property type="protein sequence ID" value="KAK3358005.1"/>
    <property type="molecule type" value="Genomic_DNA"/>
</dbReference>
<reference evidence="2" key="1">
    <citation type="journal article" date="2023" name="Mol. Phylogenet. Evol.">
        <title>Genome-scale phylogeny and comparative genomics of the fungal order Sordariales.</title>
        <authorList>
            <person name="Hensen N."/>
            <person name="Bonometti L."/>
            <person name="Westerberg I."/>
            <person name="Brannstrom I.O."/>
            <person name="Guillou S."/>
            <person name="Cros-Aarteil S."/>
            <person name="Calhoun S."/>
            <person name="Haridas S."/>
            <person name="Kuo A."/>
            <person name="Mondo S."/>
            <person name="Pangilinan J."/>
            <person name="Riley R."/>
            <person name="LaButti K."/>
            <person name="Andreopoulos B."/>
            <person name="Lipzen A."/>
            <person name="Chen C."/>
            <person name="Yan M."/>
            <person name="Daum C."/>
            <person name="Ng V."/>
            <person name="Clum A."/>
            <person name="Steindorff A."/>
            <person name="Ohm R.A."/>
            <person name="Martin F."/>
            <person name="Silar P."/>
            <person name="Natvig D.O."/>
            <person name="Lalanne C."/>
            <person name="Gautier V."/>
            <person name="Ament-Velasquez S.L."/>
            <person name="Kruys A."/>
            <person name="Hutchinson M.I."/>
            <person name="Powell A.J."/>
            <person name="Barry K."/>
            <person name="Miller A.N."/>
            <person name="Grigoriev I.V."/>
            <person name="Debuchy R."/>
            <person name="Gladieux P."/>
            <person name="Hiltunen Thoren M."/>
            <person name="Johannesson H."/>
        </authorList>
    </citation>
    <scope>NUCLEOTIDE SEQUENCE</scope>
    <source>
        <strain evidence="2">CBS 955.72</strain>
    </source>
</reference>
<dbReference type="PROSITE" id="PS51257">
    <property type="entry name" value="PROKAR_LIPOPROTEIN"/>
    <property type="match status" value="1"/>
</dbReference>
<dbReference type="InterPro" id="IPR052228">
    <property type="entry name" value="Sec_Metab_Biosynth_Oxidored"/>
</dbReference>
<dbReference type="PANTHER" id="PTHR47534">
    <property type="entry name" value="YALI0E05731P"/>
    <property type="match status" value="1"/>
</dbReference>
<dbReference type="AlphaFoldDB" id="A0AAJ0HN91"/>
<accession>A0AAJ0HN91</accession>